<sequence>MALHLVNAAFSRGDLSMTYAMTEIFSQLFDIVDSSLGVRMDRQRLVAAPPWRRP</sequence>
<evidence type="ECO:0000313" key="2">
    <source>
        <dbReference type="Proteomes" id="UP001359781"/>
    </source>
</evidence>
<evidence type="ECO:0000313" key="1">
    <source>
        <dbReference type="EMBL" id="MEJ4100180.1"/>
    </source>
</evidence>
<dbReference type="Proteomes" id="UP001359781">
    <property type="component" value="Unassembled WGS sequence"/>
</dbReference>
<proteinExistence type="predicted"/>
<keyword evidence="2" id="KW-1185">Reference proteome</keyword>
<accession>A0ABU8NZ97</accession>
<dbReference type="RefSeq" id="WP_337890577.1">
    <property type="nucleotide sequence ID" value="NZ_JBAHVI010000007.1"/>
</dbReference>
<dbReference type="EMBL" id="JBAHVJ010000007">
    <property type="protein sequence ID" value="MEJ4100180.1"/>
    <property type="molecule type" value="Genomic_DNA"/>
</dbReference>
<organism evidence="1 2">
    <name type="scientific">Corynebacterium mastitidis</name>
    <dbReference type="NCBI Taxonomy" id="161890"/>
    <lineage>
        <taxon>Bacteria</taxon>
        <taxon>Bacillati</taxon>
        <taxon>Actinomycetota</taxon>
        <taxon>Actinomycetes</taxon>
        <taxon>Mycobacteriales</taxon>
        <taxon>Corynebacteriaceae</taxon>
        <taxon>Corynebacterium</taxon>
    </lineage>
</organism>
<gene>
    <name evidence="1" type="ORF">V5S96_07410</name>
</gene>
<reference evidence="1 2" key="1">
    <citation type="submission" date="2024-02" db="EMBL/GenBank/DDBJ databases">
        <title>Whole genome sequencing and characterization of Corynebacterium isolated from the ocular surface of dry eye disease sufferers.</title>
        <authorList>
            <person name="Naqvi M."/>
        </authorList>
    </citation>
    <scope>NUCLEOTIDE SEQUENCE [LARGE SCALE GENOMIC DNA]</scope>
    <source>
        <strain evidence="1 2">PCRF</strain>
    </source>
</reference>
<comment type="caution">
    <text evidence="1">The sequence shown here is derived from an EMBL/GenBank/DDBJ whole genome shotgun (WGS) entry which is preliminary data.</text>
</comment>
<protein>
    <submittedName>
        <fullName evidence="1">Uncharacterized protein</fullName>
    </submittedName>
</protein>
<name>A0ABU8NZ97_9CORY</name>